<evidence type="ECO:0000313" key="1">
    <source>
        <dbReference type="EMBL" id="WHY84675.1"/>
    </source>
</evidence>
<organism evidence="1 2">
    <name type="scientific">Neobacillus novalis</name>
    <dbReference type="NCBI Taxonomy" id="220687"/>
    <lineage>
        <taxon>Bacteria</taxon>
        <taxon>Bacillati</taxon>
        <taxon>Bacillota</taxon>
        <taxon>Bacilli</taxon>
        <taxon>Bacillales</taxon>
        <taxon>Bacillaceae</taxon>
        <taxon>Neobacillus</taxon>
    </lineage>
</organism>
<gene>
    <name evidence="1" type="ORF">QNH39_18735</name>
</gene>
<name>A0AA95S7D9_9BACI</name>
<evidence type="ECO:0000313" key="2">
    <source>
        <dbReference type="Proteomes" id="UP001178288"/>
    </source>
</evidence>
<reference evidence="1" key="1">
    <citation type="submission" date="2023-05" db="EMBL/GenBank/DDBJ databases">
        <title>Comparative genomics of Bacillaceae isolates and their secondary metabolite potential.</title>
        <authorList>
            <person name="Song L."/>
            <person name="Nielsen L.J."/>
            <person name="Mohite O."/>
            <person name="Xu X."/>
            <person name="Weber T."/>
            <person name="Kovacs A.T."/>
        </authorList>
    </citation>
    <scope>NUCLEOTIDE SEQUENCE</scope>
    <source>
        <strain evidence="1">XLM17</strain>
    </source>
</reference>
<dbReference type="AlphaFoldDB" id="A0AA95S7D9"/>
<dbReference type="Proteomes" id="UP001178288">
    <property type="component" value="Chromosome"/>
</dbReference>
<keyword evidence="2" id="KW-1185">Reference proteome</keyword>
<dbReference type="KEGG" id="nnv:QNH39_18735"/>
<protein>
    <submittedName>
        <fullName evidence="1">Uncharacterized protein</fullName>
    </submittedName>
</protein>
<proteinExistence type="predicted"/>
<dbReference type="RefSeq" id="WP_066089962.1">
    <property type="nucleotide sequence ID" value="NZ_CP126114.1"/>
</dbReference>
<accession>A0AA95S7D9</accession>
<dbReference type="EMBL" id="CP126114">
    <property type="protein sequence ID" value="WHY84675.1"/>
    <property type="molecule type" value="Genomic_DNA"/>
</dbReference>
<sequence>MKLLILIILLLLIFVIFLFIRKDKEQILESFSLGDFLHQNNPEHKDTTIITKINDFFDTDNDDGSEDGIDDGDGGE</sequence>